<keyword evidence="12" id="KW-1185">Reference proteome</keyword>
<dbReference type="SUPFAM" id="SSF52540">
    <property type="entry name" value="P-loop containing nucleoside triphosphate hydrolases"/>
    <property type="match status" value="1"/>
</dbReference>
<dbReference type="GO" id="GO:0016887">
    <property type="term" value="F:ATP hydrolysis activity"/>
    <property type="evidence" value="ECO:0007669"/>
    <property type="project" value="InterPro"/>
</dbReference>
<keyword evidence="7 9" id="KW-0472">Membrane</keyword>
<dbReference type="STRING" id="1246581.A0A2H9TI11"/>
<sequence>MDYTGFGIYSEPQALRTSEVREEILRSSVDPIQPARASQRGGNHSQIRIRGSNKASNNGRPSKLSEKVQSLELVFRNLTFSVVDKKETKRRKKAKKSGDGPAKKVILNNLDGIFRAGRLTAIMGPSGAGKTSLLDAIAGNLLGGQITGQVLVNGEDYTGKKIKEISGFVFQDDVLLATMTVKEAIEQSALLRLPKSVSREEREKRVEDLIALLNLQKCRNTRIGSSTKKGVSGGERKRTCTAMELIANPPMLFLDEPTSGLDTFTAYTVMKSLSRLTKRGRTVIATIHQPNSDIFHLFDDLLLLSGGNIIYYGEAKKSMDYFSRLGYPCPRYSNPADFYFMEVLREFEVEGLNEVRRELNPSLANRMEERERALTEARENASEASKGKSIGNMRIRELRAAWEASEERAGMMGAIENGNKDGVAVGTLRTRASSWTQFTYLLRRASKNALRDPLLISVQAFKAVFLGVLVGLVYLDSNQYNVYVQIRNKSGAIFFLALNSFFSSVFSVLTVFYVEKQVFFREYKAGYYTTTPYFLSKFLVELPYSFLFPYLMVLIAYYMVGLNPPFSSYLMMATFVAVSSIAGISLGVLIASIFDQLEVILAVTPIILLPLLLLSGIFVNSQTLPDFLNWIKYLSPVYYATVGMLQVEFSRDFPNCDPAGNVPCNGQFGLENLGLVDVLPMGVNLILNITLWVVLTIAAYVVLLLITRRRYRSA</sequence>
<gene>
    <name evidence="11" type="ORF">PSACC_02789</name>
</gene>
<keyword evidence="6 9" id="KW-1133">Transmembrane helix</keyword>
<dbReference type="AlphaFoldDB" id="A0A2H9TI11"/>
<feature type="transmembrane region" description="Helical" evidence="9">
    <location>
        <begin position="685"/>
        <end position="706"/>
    </location>
</feature>
<dbReference type="GO" id="GO:0005524">
    <property type="term" value="F:ATP binding"/>
    <property type="evidence" value="ECO:0007669"/>
    <property type="project" value="UniProtKB-KW"/>
</dbReference>
<dbReference type="OrthoDB" id="66620at2759"/>
<keyword evidence="3 9" id="KW-0812">Transmembrane</keyword>
<dbReference type="PROSITE" id="PS50893">
    <property type="entry name" value="ABC_TRANSPORTER_2"/>
    <property type="match status" value="1"/>
</dbReference>
<dbReference type="Proteomes" id="UP000240830">
    <property type="component" value="Unassembled WGS sequence"/>
</dbReference>
<evidence type="ECO:0000256" key="8">
    <source>
        <dbReference type="SAM" id="MobiDB-lite"/>
    </source>
</evidence>
<evidence type="ECO:0000256" key="6">
    <source>
        <dbReference type="ARBA" id="ARBA00022989"/>
    </source>
</evidence>
<feature type="transmembrane region" description="Helical" evidence="9">
    <location>
        <begin position="542"/>
        <end position="560"/>
    </location>
</feature>
<dbReference type="Gene3D" id="3.40.50.300">
    <property type="entry name" value="P-loop containing nucleotide triphosphate hydrolases"/>
    <property type="match status" value="1"/>
</dbReference>
<dbReference type="PANTHER" id="PTHR48041">
    <property type="entry name" value="ABC TRANSPORTER G FAMILY MEMBER 28"/>
    <property type="match status" value="1"/>
</dbReference>
<feature type="transmembrane region" description="Helical" evidence="9">
    <location>
        <begin position="599"/>
        <end position="619"/>
    </location>
</feature>
<feature type="region of interest" description="Disordered" evidence="8">
    <location>
        <begin position="26"/>
        <end position="63"/>
    </location>
</feature>
<keyword evidence="4" id="KW-0547">Nucleotide-binding</keyword>
<evidence type="ECO:0000256" key="3">
    <source>
        <dbReference type="ARBA" id="ARBA00022692"/>
    </source>
</evidence>
<feature type="transmembrane region" description="Helical" evidence="9">
    <location>
        <begin position="566"/>
        <end position="592"/>
    </location>
</feature>
<dbReference type="InterPro" id="IPR003439">
    <property type="entry name" value="ABC_transporter-like_ATP-bd"/>
</dbReference>
<evidence type="ECO:0000256" key="5">
    <source>
        <dbReference type="ARBA" id="ARBA00022840"/>
    </source>
</evidence>
<evidence type="ECO:0000256" key="1">
    <source>
        <dbReference type="ARBA" id="ARBA00004141"/>
    </source>
</evidence>
<evidence type="ECO:0000259" key="10">
    <source>
        <dbReference type="PROSITE" id="PS50893"/>
    </source>
</evidence>
<evidence type="ECO:0000256" key="7">
    <source>
        <dbReference type="ARBA" id="ARBA00023136"/>
    </source>
</evidence>
<dbReference type="Pfam" id="PF00005">
    <property type="entry name" value="ABC_tran"/>
    <property type="match status" value="1"/>
</dbReference>
<dbReference type="SMART" id="SM00382">
    <property type="entry name" value="AAA"/>
    <property type="match status" value="1"/>
</dbReference>
<dbReference type="EMBL" id="MTSL01000176">
    <property type="protein sequence ID" value="PJF17398.1"/>
    <property type="molecule type" value="Genomic_DNA"/>
</dbReference>
<name>A0A2H9TI11_9FUNG</name>
<keyword evidence="2" id="KW-0813">Transport</keyword>
<feature type="domain" description="ABC transporter" evidence="10">
    <location>
        <begin position="89"/>
        <end position="331"/>
    </location>
</feature>
<dbReference type="InterPro" id="IPR050352">
    <property type="entry name" value="ABCG_transporters"/>
</dbReference>
<protein>
    <submittedName>
        <fullName evidence="11">ABC-2 type transporter domain-containing protein</fullName>
    </submittedName>
</protein>
<dbReference type="InterPro" id="IPR003593">
    <property type="entry name" value="AAA+_ATPase"/>
</dbReference>
<dbReference type="InterPro" id="IPR027417">
    <property type="entry name" value="P-loop_NTPase"/>
</dbReference>
<dbReference type="GO" id="GO:0016020">
    <property type="term" value="C:membrane"/>
    <property type="evidence" value="ECO:0007669"/>
    <property type="project" value="UniProtKB-SubCell"/>
</dbReference>
<dbReference type="CDD" id="cd03213">
    <property type="entry name" value="ABCG_EPDR"/>
    <property type="match status" value="1"/>
</dbReference>
<proteinExistence type="predicted"/>
<organism evidence="11 12">
    <name type="scientific">Paramicrosporidium saccamoebae</name>
    <dbReference type="NCBI Taxonomy" id="1246581"/>
    <lineage>
        <taxon>Eukaryota</taxon>
        <taxon>Fungi</taxon>
        <taxon>Fungi incertae sedis</taxon>
        <taxon>Cryptomycota</taxon>
        <taxon>Cryptomycota incertae sedis</taxon>
        <taxon>Paramicrosporidium</taxon>
    </lineage>
</organism>
<evidence type="ECO:0000256" key="9">
    <source>
        <dbReference type="SAM" id="Phobius"/>
    </source>
</evidence>
<comment type="caution">
    <text evidence="11">The sequence shown here is derived from an EMBL/GenBank/DDBJ whole genome shotgun (WGS) entry which is preliminary data.</text>
</comment>
<comment type="subcellular location">
    <subcellularLocation>
        <location evidence="1">Membrane</location>
        <topology evidence="1">Multi-pass membrane protein</topology>
    </subcellularLocation>
</comment>
<keyword evidence="5" id="KW-0067">ATP-binding</keyword>
<dbReference type="GO" id="GO:0140359">
    <property type="term" value="F:ABC-type transporter activity"/>
    <property type="evidence" value="ECO:0007669"/>
    <property type="project" value="InterPro"/>
</dbReference>
<dbReference type="InterPro" id="IPR013525">
    <property type="entry name" value="ABC2_TM"/>
</dbReference>
<feature type="transmembrane region" description="Helical" evidence="9">
    <location>
        <begin position="493"/>
        <end position="514"/>
    </location>
</feature>
<evidence type="ECO:0000313" key="11">
    <source>
        <dbReference type="EMBL" id="PJF17398.1"/>
    </source>
</evidence>
<dbReference type="Pfam" id="PF01061">
    <property type="entry name" value="ABC2_membrane"/>
    <property type="match status" value="1"/>
</dbReference>
<accession>A0A2H9TI11</accession>
<evidence type="ECO:0000256" key="4">
    <source>
        <dbReference type="ARBA" id="ARBA00022741"/>
    </source>
</evidence>
<feature type="transmembrane region" description="Helical" evidence="9">
    <location>
        <begin position="453"/>
        <end position="473"/>
    </location>
</feature>
<evidence type="ECO:0000256" key="2">
    <source>
        <dbReference type="ARBA" id="ARBA00022448"/>
    </source>
</evidence>
<dbReference type="PANTHER" id="PTHR48041:SF139">
    <property type="entry name" value="PROTEIN SCARLET"/>
    <property type="match status" value="1"/>
</dbReference>
<reference evidence="11 12" key="1">
    <citation type="submission" date="2016-10" db="EMBL/GenBank/DDBJ databases">
        <title>The genome of Paramicrosporidium saccamoebae is the missing link in understanding Cryptomycota and Microsporidia evolution.</title>
        <authorList>
            <person name="Quandt C.A."/>
            <person name="Beaudet D."/>
            <person name="Corsaro D."/>
            <person name="Michel R."/>
            <person name="Corradi N."/>
            <person name="James T."/>
        </authorList>
    </citation>
    <scope>NUCLEOTIDE SEQUENCE [LARGE SCALE GENOMIC DNA]</scope>
    <source>
        <strain evidence="11 12">KSL3</strain>
    </source>
</reference>
<evidence type="ECO:0000313" key="12">
    <source>
        <dbReference type="Proteomes" id="UP000240830"/>
    </source>
</evidence>